<sequence length="142" mass="14848">MFRTMLKSKIHRATVTQADLHYVGSLTISSDLMEAADLLAGEQVDVVDINNGARLTTYVIPGEPGEGVIGINGAAARLISPGDLVIVISYAVVPDTEARDLVPKVVFVDGRNQFLQAGADPAEVPPGGDLIRGDVVAGVRIG</sequence>
<evidence type="ECO:0000256" key="2">
    <source>
        <dbReference type="ARBA" id="ARBA00022655"/>
    </source>
</evidence>
<evidence type="ECO:0000313" key="10">
    <source>
        <dbReference type="EMBL" id="MBP2326406.1"/>
    </source>
</evidence>
<reference evidence="10 11" key="1">
    <citation type="submission" date="2021-03" db="EMBL/GenBank/DDBJ databases">
        <title>Sequencing the genomes of 1000 actinobacteria strains.</title>
        <authorList>
            <person name="Klenk H.-P."/>
        </authorList>
    </citation>
    <scope>NUCLEOTIDE SEQUENCE [LARGE SCALE GENOMIC DNA]</scope>
    <source>
        <strain evidence="10 11">DSM 46670</strain>
    </source>
</reference>
<feature type="active site" description="Proton donor" evidence="9">
    <location>
        <position position="58"/>
    </location>
</feature>
<keyword evidence="1 9" id="KW-0963">Cytoplasm</keyword>
<evidence type="ECO:0000256" key="9">
    <source>
        <dbReference type="HAMAP-Rule" id="MF_00446"/>
    </source>
</evidence>
<dbReference type="PIRSF" id="PIRSF006246">
    <property type="entry name" value="Asp_decarbox"/>
    <property type="match status" value="1"/>
</dbReference>
<dbReference type="CDD" id="cd06919">
    <property type="entry name" value="Asp_decarbox"/>
    <property type="match status" value="1"/>
</dbReference>
<accession>A0ABS4TPS7</accession>
<keyword evidence="7 9" id="KW-0704">Schiff base</keyword>
<evidence type="ECO:0000256" key="1">
    <source>
        <dbReference type="ARBA" id="ARBA00022490"/>
    </source>
</evidence>
<dbReference type="PANTHER" id="PTHR21012">
    <property type="entry name" value="ASPARTATE 1-DECARBOXYLASE"/>
    <property type="match status" value="1"/>
</dbReference>
<dbReference type="GO" id="GO:0004068">
    <property type="term" value="F:aspartate 1-decarboxylase activity"/>
    <property type="evidence" value="ECO:0007669"/>
    <property type="project" value="UniProtKB-EC"/>
</dbReference>
<evidence type="ECO:0000256" key="6">
    <source>
        <dbReference type="ARBA" id="ARBA00023239"/>
    </source>
</evidence>
<evidence type="ECO:0000256" key="4">
    <source>
        <dbReference type="ARBA" id="ARBA00022813"/>
    </source>
</evidence>
<dbReference type="NCBIfam" id="TIGR00223">
    <property type="entry name" value="panD"/>
    <property type="match status" value="1"/>
</dbReference>
<comment type="caution">
    <text evidence="10">The sequence shown here is derived from an EMBL/GenBank/DDBJ whole genome shotgun (WGS) entry which is preliminary data.</text>
</comment>
<dbReference type="Pfam" id="PF02261">
    <property type="entry name" value="Asp_decarbox"/>
    <property type="match status" value="1"/>
</dbReference>
<dbReference type="RefSeq" id="WP_209643476.1">
    <property type="nucleotide sequence ID" value="NZ_JAGINW010000001.1"/>
</dbReference>
<comment type="function">
    <text evidence="9">Catalyzes the pyruvoyl-dependent decarboxylation of aspartate to produce beta-alanine.</text>
</comment>
<comment type="subunit">
    <text evidence="9">Heterooctamer of four alpha and four beta subunits.</text>
</comment>
<feature type="active site" description="Schiff-base intermediate with substrate; via pyruvic acid" evidence="9">
    <location>
        <position position="25"/>
    </location>
</feature>
<keyword evidence="11" id="KW-1185">Reference proteome</keyword>
<comment type="catalytic activity">
    <reaction evidence="9">
        <text>L-aspartate + H(+) = beta-alanine + CO2</text>
        <dbReference type="Rhea" id="RHEA:19497"/>
        <dbReference type="ChEBI" id="CHEBI:15378"/>
        <dbReference type="ChEBI" id="CHEBI:16526"/>
        <dbReference type="ChEBI" id="CHEBI:29991"/>
        <dbReference type="ChEBI" id="CHEBI:57966"/>
        <dbReference type="EC" id="4.1.1.11"/>
    </reaction>
</comment>
<name>A0ABS4TPS7_9PSEU</name>
<organism evidence="10 11">
    <name type="scientific">Kibdelosporangium banguiense</name>
    <dbReference type="NCBI Taxonomy" id="1365924"/>
    <lineage>
        <taxon>Bacteria</taxon>
        <taxon>Bacillati</taxon>
        <taxon>Actinomycetota</taxon>
        <taxon>Actinomycetes</taxon>
        <taxon>Pseudonocardiales</taxon>
        <taxon>Pseudonocardiaceae</taxon>
        <taxon>Kibdelosporangium</taxon>
    </lineage>
</organism>
<dbReference type="InterPro" id="IPR009010">
    <property type="entry name" value="Asp_de-COase-like_dom_sf"/>
</dbReference>
<feature type="chain" id="PRO_5044929227" description="Aspartate 1-decarboxylase alpha chain" evidence="9">
    <location>
        <begin position="25"/>
        <end position="142"/>
    </location>
</feature>
<comment type="subcellular location">
    <subcellularLocation>
        <location evidence="9">Cytoplasm</location>
    </subcellularLocation>
</comment>
<keyword evidence="3 9" id="KW-0210">Decarboxylase</keyword>
<feature type="binding site" evidence="9">
    <location>
        <begin position="73"/>
        <end position="75"/>
    </location>
    <ligand>
        <name>substrate</name>
    </ligand>
</feature>
<comment type="cofactor">
    <cofactor evidence="9">
        <name>pyruvate</name>
        <dbReference type="ChEBI" id="CHEBI:15361"/>
    </cofactor>
    <text evidence="9">Binds 1 pyruvoyl group covalently per subunit.</text>
</comment>
<evidence type="ECO:0000256" key="8">
    <source>
        <dbReference type="ARBA" id="ARBA00023317"/>
    </source>
</evidence>
<dbReference type="InterPro" id="IPR003190">
    <property type="entry name" value="Asp_decarbox"/>
</dbReference>
<protein>
    <recommendedName>
        <fullName evidence="9">Aspartate 1-decarboxylase</fullName>
        <ecNumber evidence="9">4.1.1.11</ecNumber>
    </recommendedName>
    <alternativeName>
        <fullName evidence="9">Aspartate alpha-decarboxylase</fullName>
    </alternativeName>
    <component>
        <recommendedName>
            <fullName evidence="9">Aspartate 1-decarboxylase beta chain</fullName>
        </recommendedName>
    </component>
    <component>
        <recommendedName>
            <fullName evidence="9">Aspartate 1-decarboxylase alpha chain</fullName>
        </recommendedName>
    </component>
</protein>
<evidence type="ECO:0000256" key="3">
    <source>
        <dbReference type="ARBA" id="ARBA00022793"/>
    </source>
</evidence>
<evidence type="ECO:0000313" key="11">
    <source>
        <dbReference type="Proteomes" id="UP001519332"/>
    </source>
</evidence>
<dbReference type="EMBL" id="JAGINW010000001">
    <property type="protein sequence ID" value="MBP2326406.1"/>
    <property type="molecule type" value="Genomic_DNA"/>
</dbReference>
<evidence type="ECO:0000256" key="5">
    <source>
        <dbReference type="ARBA" id="ARBA00023145"/>
    </source>
</evidence>
<keyword evidence="2 9" id="KW-0566">Pantothenate biosynthesis</keyword>
<comment type="similarity">
    <text evidence="9">Belongs to the PanD family.</text>
</comment>
<feature type="binding site" evidence="9">
    <location>
        <position position="57"/>
    </location>
    <ligand>
        <name>substrate</name>
    </ligand>
</feature>
<gene>
    <name evidence="9" type="primary">panD</name>
    <name evidence="10" type="ORF">JOF56_006791</name>
</gene>
<keyword evidence="4 9" id="KW-0068">Autocatalytic cleavage</keyword>
<dbReference type="PANTHER" id="PTHR21012:SF0">
    <property type="entry name" value="ASPARTATE 1-DECARBOXYLASE"/>
    <property type="match status" value="1"/>
</dbReference>
<dbReference type="EC" id="4.1.1.11" evidence="9"/>
<keyword evidence="8 9" id="KW-0670">Pyruvate</keyword>
<proteinExistence type="inferred from homology"/>
<dbReference type="Gene3D" id="2.40.40.20">
    <property type="match status" value="1"/>
</dbReference>
<dbReference type="HAMAP" id="MF_00446">
    <property type="entry name" value="PanD"/>
    <property type="match status" value="1"/>
</dbReference>
<comment type="pathway">
    <text evidence="9">Cofactor biosynthesis; (R)-pantothenate biosynthesis; beta-alanine from L-aspartate: step 1/1.</text>
</comment>
<dbReference type="SUPFAM" id="SSF50692">
    <property type="entry name" value="ADC-like"/>
    <property type="match status" value="1"/>
</dbReference>
<feature type="modified residue" description="Pyruvic acid (Ser)" evidence="9">
    <location>
        <position position="25"/>
    </location>
</feature>
<evidence type="ECO:0000256" key="7">
    <source>
        <dbReference type="ARBA" id="ARBA00023270"/>
    </source>
</evidence>
<comment type="PTM">
    <text evidence="9">Is synthesized initially as an inactive proenzyme, which is activated by self-cleavage at a specific serine bond to produce a beta-subunit with a hydroxyl group at its C-terminus and an alpha-subunit with a pyruvoyl group at its N-terminus.</text>
</comment>
<keyword evidence="6 9" id="KW-0456">Lyase</keyword>
<keyword evidence="5 9" id="KW-0865">Zymogen</keyword>
<feature type="chain" id="PRO_5044929228" description="Aspartate 1-decarboxylase beta chain" evidence="9">
    <location>
        <begin position="1"/>
        <end position="24"/>
    </location>
</feature>
<dbReference type="Proteomes" id="UP001519332">
    <property type="component" value="Unassembled WGS sequence"/>
</dbReference>